<dbReference type="Gene3D" id="1.25.40.20">
    <property type="entry name" value="Ankyrin repeat-containing domain"/>
    <property type="match status" value="3"/>
</dbReference>
<dbReference type="Proteomes" id="UP000663852">
    <property type="component" value="Unassembled WGS sequence"/>
</dbReference>
<accession>A0A813TC07</accession>
<reference evidence="4" key="1">
    <citation type="submission" date="2021-02" db="EMBL/GenBank/DDBJ databases">
        <authorList>
            <person name="Nowell W R."/>
        </authorList>
    </citation>
    <scope>NUCLEOTIDE SEQUENCE</scope>
</reference>
<dbReference type="Pfam" id="PF12796">
    <property type="entry name" value="Ank_2"/>
    <property type="match status" value="4"/>
</dbReference>
<dbReference type="PANTHER" id="PTHR24198">
    <property type="entry name" value="ANKYRIN REPEAT AND PROTEIN KINASE DOMAIN-CONTAINING PROTEIN"/>
    <property type="match status" value="1"/>
</dbReference>
<dbReference type="PROSITE" id="PS50297">
    <property type="entry name" value="ANK_REP_REGION"/>
    <property type="match status" value="2"/>
</dbReference>
<keyword evidence="1" id="KW-0677">Repeat</keyword>
<evidence type="ECO:0000256" key="2">
    <source>
        <dbReference type="ARBA" id="ARBA00023043"/>
    </source>
</evidence>
<dbReference type="SMART" id="SM00248">
    <property type="entry name" value="ANK"/>
    <property type="match status" value="10"/>
</dbReference>
<comment type="caution">
    <text evidence="4">The sequence shown here is derived from an EMBL/GenBank/DDBJ whole genome shotgun (WGS) entry which is preliminary data.</text>
</comment>
<evidence type="ECO:0000256" key="1">
    <source>
        <dbReference type="ARBA" id="ARBA00022737"/>
    </source>
</evidence>
<keyword evidence="2 3" id="KW-0040">ANK repeat</keyword>
<proteinExistence type="predicted"/>
<dbReference type="PANTHER" id="PTHR24198:SF165">
    <property type="entry name" value="ANKYRIN REPEAT-CONTAINING PROTEIN-RELATED"/>
    <property type="match status" value="1"/>
</dbReference>
<dbReference type="AlphaFoldDB" id="A0A813TC07"/>
<organism evidence="4 5">
    <name type="scientific">Adineta ricciae</name>
    <name type="common">Rotifer</name>
    <dbReference type="NCBI Taxonomy" id="249248"/>
    <lineage>
        <taxon>Eukaryota</taxon>
        <taxon>Metazoa</taxon>
        <taxon>Spiralia</taxon>
        <taxon>Gnathifera</taxon>
        <taxon>Rotifera</taxon>
        <taxon>Eurotatoria</taxon>
        <taxon>Bdelloidea</taxon>
        <taxon>Adinetida</taxon>
        <taxon>Adinetidae</taxon>
        <taxon>Adineta</taxon>
    </lineage>
</organism>
<evidence type="ECO:0000256" key="3">
    <source>
        <dbReference type="PROSITE-ProRule" id="PRU00023"/>
    </source>
</evidence>
<gene>
    <name evidence="4" type="ORF">EDS130_LOCUS5105</name>
</gene>
<evidence type="ECO:0000313" key="5">
    <source>
        <dbReference type="Proteomes" id="UP000663852"/>
    </source>
</evidence>
<dbReference type="SUPFAM" id="SSF48403">
    <property type="entry name" value="Ankyrin repeat"/>
    <property type="match status" value="1"/>
</dbReference>
<dbReference type="EMBL" id="CAJNOJ010000014">
    <property type="protein sequence ID" value="CAF0806205.1"/>
    <property type="molecule type" value="Genomic_DNA"/>
</dbReference>
<dbReference type="InterPro" id="IPR002110">
    <property type="entry name" value="Ankyrin_rpt"/>
</dbReference>
<evidence type="ECO:0000313" key="4">
    <source>
        <dbReference type="EMBL" id="CAF0806205.1"/>
    </source>
</evidence>
<feature type="repeat" description="ANK" evidence="3">
    <location>
        <begin position="283"/>
        <end position="315"/>
    </location>
</feature>
<dbReference type="OrthoDB" id="10258888at2759"/>
<protein>
    <submittedName>
        <fullName evidence="4">Uncharacterized protein</fullName>
    </submittedName>
</protein>
<dbReference type="InterPro" id="IPR036770">
    <property type="entry name" value="Ankyrin_rpt-contain_sf"/>
</dbReference>
<feature type="repeat" description="ANK" evidence="3">
    <location>
        <begin position="183"/>
        <end position="215"/>
    </location>
</feature>
<feature type="repeat" description="ANK" evidence="3">
    <location>
        <begin position="364"/>
        <end position="396"/>
    </location>
</feature>
<sequence>MPGPLFDACEKNKPDRVKVLIAENCDVLQVDEQGRSALHYCSENKDTSCARLLLENDEIKSRMLDLQDHEGCSALHLACMNGNGSMVEFLCERGANVKLVDNESHSLIHWVTVCGHLHLFDILLEYKAPIHTADVHQAFPIHYASQLCGKPVYDDLKIDSAKALEILQIFIDRKVDIDCTDGQNRTPLMWAASADACDALRLLYKYGANQLHVDKDSLTALHCAATRGHTSCIRMLVEQCGCPLEGEDVNGCTALFYAITLDHPKACKLLLDLKANSDHQDNRGRTPSHCAISKGNLVCLKHLLEAHANIWTKNKRGDYPIHEAINLLATNKTRKATDESTKIYEIIRYVFKLYPYKIAIQNDERRTPLHLAASLGDIDTCEVLIQCGANSNAFIRTNAGNYLTPYDLARVRGHQACADYLVNKHAGQRGNLLASIYARRIQKCYRQYELQKKLSVPNQESSPPKITNGSSEEIMKTKMLPTKLPKSKNTLLKQAKLCLDNKQLDDRFKTHSLNIQPLRKSSVLLEDNNAEERRRVFAKSKTTVSSMNQSNEARSAEFILKCFINRMFLSDRSDSANKVIIHASNSIATSNRLYDRRKLIAEELHKLKQARLNNQYIVISRPLYQMLIENAFNPQNRRADEIERYLETLLKAYDVELEAIRKRTKSVPPKLTRRPSQLS</sequence>
<dbReference type="PROSITE" id="PS50088">
    <property type="entry name" value="ANK_REPEAT"/>
    <property type="match status" value="4"/>
</dbReference>
<name>A0A813TC07_ADIRI</name>
<feature type="repeat" description="ANK" evidence="3">
    <location>
        <begin position="70"/>
        <end position="102"/>
    </location>
</feature>